<keyword evidence="1" id="KW-0472">Membrane</keyword>
<proteinExistence type="predicted"/>
<dbReference type="Proteomes" id="UP000193560">
    <property type="component" value="Unassembled WGS sequence"/>
</dbReference>
<keyword evidence="3" id="KW-1185">Reference proteome</keyword>
<name>A0A1X2I1F6_9FUNG</name>
<dbReference type="AlphaFoldDB" id="A0A1X2I1F6"/>
<evidence type="ECO:0000256" key="1">
    <source>
        <dbReference type="SAM" id="Phobius"/>
    </source>
</evidence>
<comment type="caution">
    <text evidence="2">The sequence shown here is derived from an EMBL/GenBank/DDBJ whole genome shotgun (WGS) entry which is preliminary data.</text>
</comment>
<evidence type="ECO:0000313" key="3">
    <source>
        <dbReference type="Proteomes" id="UP000193560"/>
    </source>
</evidence>
<sequence>MCIVSSPISFATPTTLRKTKIWNLSSQKLKWHAMTFNSTKPVGILVLYLSLTSTQVLWSQMLKGNQAICVHCIFTLIMIVGPFLIYIKKVAQ</sequence>
<keyword evidence="1" id="KW-0812">Transmembrane</keyword>
<dbReference type="EMBL" id="MCGE01000035">
    <property type="protein sequence ID" value="ORZ07380.1"/>
    <property type="molecule type" value="Genomic_DNA"/>
</dbReference>
<feature type="transmembrane region" description="Helical" evidence="1">
    <location>
        <begin position="42"/>
        <end position="58"/>
    </location>
</feature>
<gene>
    <name evidence="2" type="ORF">BCR42DRAFT_426148</name>
</gene>
<organism evidence="2 3">
    <name type="scientific">Absidia repens</name>
    <dbReference type="NCBI Taxonomy" id="90262"/>
    <lineage>
        <taxon>Eukaryota</taxon>
        <taxon>Fungi</taxon>
        <taxon>Fungi incertae sedis</taxon>
        <taxon>Mucoromycota</taxon>
        <taxon>Mucoromycotina</taxon>
        <taxon>Mucoromycetes</taxon>
        <taxon>Mucorales</taxon>
        <taxon>Cunninghamellaceae</taxon>
        <taxon>Absidia</taxon>
    </lineage>
</organism>
<keyword evidence="1" id="KW-1133">Transmembrane helix</keyword>
<accession>A0A1X2I1F6</accession>
<reference evidence="2 3" key="1">
    <citation type="submission" date="2016-07" db="EMBL/GenBank/DDBJ databases">
        <title>Pervasive Adenine N6-methylation of Active Genes in Fungi.</title>
        <authorList>
            <consortium name="DOE Joint Genome Institute"/>
            <person name="Mondo S.J."/>
            <person name="Dannebaum R.O."/>
            <person name="Kuo R.C."/>
            <person name="Labutti K."/>
            <person name="Haridas S."/>
            <person name="Kuo A."/>
            <person name="Salamov A."/>
            <person name="Ahrendt S.R."/>
            <person name="Lipzen A."/>
            <person name="Sullivan W."/>
            <person name="Andreopoulos W.B."/>
            <person name="Clum A."/>
            <person name="Lindquist E."/>
            <person name="Daum C."/>
            <person name="Ramamoorthy G.K."/>
            <person name="Gryganskyi A."/>
            <person name="Culley D."/>
            <person name="Magnuson J.K."/>
            <person name="James T.Y."/>
            <person name="O'Malley M.A."/>
            <person name="Stajich J.E."/>
            <person name="Spatafora J.W."/>
            <person name="Visel A."/>
            <person name="Grigoriev I.V."/>
        </authorList>
    </citation>
    <scope>NUCLEOTIDE SEQUENCE [LARGE SCALE GENOMIC DNA]</scope>
    <source>
        <strain evidence="2 3">NRRL 1336</strain>
    </source>
</reference>
<feature type="transmembrane region" description="Helical" evidence="1">
    <location>
        <begin position="64"/>
        <end position="87"/>
    </location>
</feature>
<evidence type="ECO:0000313" key="2">
    <source>
        <dbReference type="EMBL" id="ORZ07380.1"/>
    </source>
</evidence>
<protein>
    <submittedName>
        <fullName evidence="2">Uncharacterized protein</fullName>
    </submittedName>
</protein>